<keyword evidence="1" id="KW-0175">Coiled coil</keyword>
<feature type="coiled-coil region" evidence="1">
    <location>
        <begin position="692"/>
        <end position="733"/>
    </location>
</feature>
<proteinExistence type="predicted"/>
<evidence type="ECO:0000259" key="4">
    <source>
        <dbReference type="PROSITE" id="PS50006"/>
    </source>
</evidence>
<evidence type="ECO:0000256" key="2">
    <source>
        <dbReference type="SAM" id="MobiDB-lite"/>
    </source>
</evidence>
<protein>
    <recommendedName>
        <fullName evidence="4">FHA domain-containing protein</fullName>
    </recommendedName>
</protein>
<feature type="region of interest" description="Disordered" evidence="2">
    <location>
        <begin position="443"/>
        <end position="551"/>
    </location>
</feature>
<dbReference type="InterPro" id="IPR051176">
    <property type="entry name" value="Cent_Immune-Sig_Mod"/>
</dbReference>
<reference evidence="5 6" key="1">
    <citation type="submission" date="2024-01" db="EMBL/GenBank/DDBJ databases">
        <authorList>
            <person name="Allen C."/>
            <person name="Tagirdzhanova G."/>
        </authorList>
    </citation>
    <scope>NUCLEOTIDE SEQUENCE [LARGE SCALE GENOMIC DNA]</scope>
</reference>
<dbReference type="Pfam" id="PF00498">
    <property type="entry name" value="FHA"/>
    <property type="match status" value="1"/>
</dbReference>
<dbReference type="EMBL" id="CAWUHC010000014">
    <property type="protein sequence ID" value="CAK7215157.1"/>
    <property type="molecule type" value="Genomic_DNA"/>
</dbReference>
<feature type="compositionally biased region" description="Low complexity" evidence="2">
    <location>
        <begin position="87"/>
        <end position="98"/>
    </location>
</feature>
<feature type="compositionally biased region" description="Low complexity" evidence="2">
    <location>
        <begin position="528"/>
        <end position="549"/>
    </location>
</feature>
<feature type="compositionally biased region" description="Low complexity" evidence="2">
    <location>
        <begin position="453"/>
        <end position="479"/>
    </location>
</feature>
<comment type="caution">
    <text evidence="5">The sequence shown here is derived from an EMBL/GenBank/DDBJ whole genome shotgun (WGS) entry which is preliminary data.</text>
</comment>
<feature type="region of interest" description="Disordered" evidence="2">
    <location>
        <begin position="1"/>
        <end position="62"/>
    </location>
</feature>
<feature type="compositionally biased region" description="Low complexity" evidence="2">
    <location>
        <begin position="173"/>
        <end position="185"/>
    </location>
</feature>
<feature type="transmembrane region" description="Helical" evidence="3">
    <location>
        <begin position="880"/>
        <end position="901"/>
    </location>
</feature>
<feature type="compositionally biased region" description="Low complexity" evidence="2">
    <location>
        <begin position="752"/>
        <end position="777"/>
    </location>
</feature>
<dbReference type="InterPro" id="IPR008984">
    <property type="entry name" value="SMAD_FHA_dom_sf"/>
</dbReference>
<dbReference type="InterPro" id="IPR000253">
    <property type="entry name" value="FHA_dom"/>
</dbReference>
<keyword evidence="3" id="KW-0472">Membrane</keyword>
<feature type="region of interest" description="Disordered" evidence="2">
    <location>
        <begin position="87"/>
        <end position="133"/>
    </location>
</feature>
<keyword evidence="3" id="KW-0812">Transmembrane</keyword>
<dbReference type="SUPFAM" id="SSF49879">
    <property type="entry name" value="SMAD/FHA domain"/>
    <property type="match status" value="1"/>
</dbReference>
<keyword evidence="6" id="KW-1185">Reference proteome</keyword>
<feature type="compositionally biased region" description="Polar residues" evidence="2">
    <location>
        <begin position="20"/>
        <end position="29"/>
    </location>
</feature>
<dbReference type="Gene3D" id="2.60.200.20">
    <property type="match status" value="1"/>
</dbReference>
<organism evidence="5 6">
    <name type="scientific">Sporothrix bragantina</name>
    <dbReference type="NCBI Taxonomy" id="671064"/>
    <lineage>
        <taxon>Eukaryota</taxon>
        <taxon>Fungi</taxon>
        <taxon>Dikarya</taxon>
        <taxon>Ascomycota</taxon>
        <taxon>Pezizomycotina</taxon>
        <taxon>Sordariomycetes</taxon>
        <taxon>Sordariomycetidae</taxon>
        <taxon>Ophiostomatales</taxon>
        <taxon>Ophiostomataceae</taxon>
        <taxon>Sporothrix</taxon>
    </lineage>
</organism>
<evidence type="ECO:0000313" key="6">
    <source>
        <dbReference type="Proteomes" id="UP001642406"/>
    </source>
</evidence>
<dbReference type="PANTHER" id="PTHR15715">
    <property type="entry name" value="CENTROSOMAL PROTEIN OF 170 KDA"/>
    <property type="match status" value="1"/>
</dbReference>
<feature type="region of interest" description="Disordered" evidence="2">
    <location>
        <begin position="752"/>
        <end position="798"/>
    </location>
</feature>
<dbReference type="Proteomes" id="UP001642406">
    <property type="component" value="Unassembled WGS sequence"/>
</dbReference>
<feature type="region of interest" description="Disordered" evidence="2">
    <location>
        <begin position="153"/>
        <end position="185"/>
    </location>
</feature>
<dbReference type="PROSITE" id="PS50006">
    <property type="entry name" value="FHA_DOMAIN"/>
    <property type="match status" value="1"/>
</dbReference>
<evidence type="ECO:0000256" key="1">
    <source>
        <dbReference type="SAM" id="Coils"/>
    </source>
</evidence>
<feature type="compositionally biased region" description="Pro residues" evidence="2">
    <location>
        <begin position="500"/>
        <end position="510"/>
    </location>
</feature>
<feature type="coiled-coil region" evidence="1">
    <location>
        <begin position="564"/>
        <end position="601"/>
    </location>
</feature>
<feature type="compositionally biased region" description="Low complexity" evidence="2">
    <location>
        <begin position="47"/>
        <end position="62"/>
    </location>
</feature>
<feature type="compositionally biased region" description="Polar residues" evidence="2">
    <location>
        <begin position="115"/>
        <end position="124"/>
    </location>
</feature>
<accession>A0ABP0B6E2</accession>
<sequence length="911" mass="95635">MTAVANPPSFANINRPAWGSGSQTLNGSSNHDDVRSMFAPRKSMQRTNSSSSIASNASTASNSSTVTVIAANGNGNGGPVGGVAGIGSISPSSTSSSSDANGLPITTLRKRPLNGNAQWSANRQGSEKQQSDFLRGTGGAVVNANGVVGRQQQQLGAGPNGVSSLHQLPPFQSGAGSNGTNGTNGIMARQQAAEGGAPPQAQPVLYLVSLNGTFERKTITVPFQPDTLRIGRQTNKNTTPNTVNGFFDSKVLSRQHAEIYADRQGTIWIRDIKSSNGTFVNGTRLSAENRESDPHELQTNDHLELGIDIVSEDQKSVVHHKVAAKVEHAGFIKTSNNLLDMNFGDLDPANGSMLAGSQLNGMPFRGRTGSQASLGPAGRMAPTSNMAAAQNNGLALQRGLWLTGPSTEAIVKKIHQEMRNAKQQSQDLQRTQEFIQALLSKDDIRNEPPKNDAAGAAPAQASQQLPPQQPQQQQPQPLQMVNGNNSISFRADPKARFSDPPAPPPQQPLPEKPDVPSLKRGSTERPKSGSIGPAGAAAAASNANSTSPIRPDVMGQVMQLNDALNTAKREIATHISRVRELEEKLHNEQEARRYAEELTQQLELFSSVSKPATKVDAAALASIAAPMMNGAAKGLAHGSGGAPGESPNSTLEEAFTPSTSKKDVDSDTTTAADEESDESDDDRTDAAFRARIDSMMTEMEGMKRQLQVFQERAEKAEAERDADRETLAEMVQRIRQRDEEDAKKAAAAAEALAAATAAATATAQAGKAASSSDSGSISEKDASHSPSHGRGGKDGVDAAKTGTIAVVTGRDANSNGSAILNKTAAAARHAKHFAADEDESLLDGAALSRSDTITPASLARKAGGQDLASKVAHDPTVLHGIPYASMVGVVLLGMGLMAYINGWQPAPRLER</sequence>
<name>A0ABP0B6E2_9PEZI</name>
<keyword evidence="3" id="KW-1133">Transmembrane helix</keyword>
<dbReference type="PANTHER" id="PTHR15715:SF46">
    <property type="entry name" value="TO VACUOLE TARGETING VPS64, PUTATIVE (AFU_ORTHOLOGUE AFUA_2G02420)-RELATED"/>
    <property type="match status" value="1"/>
</dbReference>
<dbReference type="SMART" id="SM00240">
    <property type="entry name" value="FHA"/>
    <property type="match status" value="1"/>
</dbReference>
<feature type="domain" description="FHA" evidence="4">
    <location>
        <begin position="228"/>
        <end position="285"/>
    </location>
</feature>
<gene>
    <name evidence="5" type="ORF">SBRCBS47491_002386</name>
</gene>
<evidence type="ECO:0000313" key="5">
    <source>
        <dbReference type="EMBL" id="CAK7215157.1"/>
    </source>
</evidence>
<feature type="compositionally biased region" description="Acidic residues" evidence="2">
    <location>
        <begin position="672"/>
        <end position="683"/>
    </location>
</feature>
<feature type="region of interest" description="Disordered" evidence="2">
    <location>
        <begin position="634"/>
        <end position="686"/>
    </location>
</feature>
<evidence type="ECO:0000256" key="3">
    <source>
        <dbReference type="SAM" id="Phobius"/>
    </source>
</evidence>